<organism evidence="2 3">
    <name type="scientific">Paramecium octaurelia</name>
    <dbReference type="NCBI Taxonomy" id="43137"/>
    <lineage>
        <taxon>Eukaryota</taxon>
        <taxon>Sar</taxon>
        <taxon>Alveolata</taxon>
        <taxon>Ciliophora</taxon>
        <taxon>Intramacronucleata</taxon>
        <taxon>Oligohymenophorea</taxon>
        <taxon>Peniculida</taxon>
        <taxon>Parameciidae</taxon>
        <taxon>Paramecium</taxon>
    </lineage>
</organism>
<dbReference type="PANTHER" id="PTHR39767:SF2">
    <property type="entry name" value="CHROMOSOME UNDETERMINED SCAFFOLD_1, WHOLE GENOME SHOTGUN SEQUENCE"/>
    <property type="match status" value="1"/>
</dbReference>
<feature type="chain" id="PRO_5035740830" evidence="1">
    <location>
        <begin position="19"/>
        <end position="248"/>
    </location>
</feature>
<keyword evidence="1" id="KW-0732">Signal</keyword>
<dbReference type="EMBL" id="CAJJDP010000033">
    <property type="protein sequence ID" value="CAD8156943.1"/>
    <property type="molecule type" value="Genomic_DNA"/>
</dbReference>
<evidence type="ECO:0000313" key="2">
    <source>
        <dbReference type="EMBL" id="CAD8156943.1"/>
    </source>
</evidence>
<accession>A0A8S1TYZ7</accession>
<dbReference type="OMA" id="FMGPYGQ"/>
<dbReference type="AlphaFoldDB" id="A0A8S1TYZ7"/>
<evidence type="ECO:0000313" key="3">
    <source>
        <dbReference type="Proteomes" id="UP000683925"/>
    </source>
</evidence>
<protein>
    <submittedName>
        <fullName evidence="2">Uncharacterized protein</fullName>
    </submittedName>
</protein>
<keyword evidence="3" id="KW-1185">Reference proteome</keyword>
<sequence>MALQISFLKILFLKSVIYENCITDYAADCRYTDFTIAGTSSATLEMCGSESKSLFMGPYGQKTTVSKTFTNIPPNKLLEFSFGIWKLDSWDAEGFEIYANDGLLENLIIQFGKGAFACRNENYQDSLEPLSFKFSLIGTDLTIKLKDNLDQDLWDESWGLRDIILRLAVPCVNFYSECNYTGTLFQICQGEQSKLQNYIPFEIKSILMGPGIIVKLKGPNYFAGLLQEFTSSQSCLNGFQFPKVMYQE</sequence>
<gene>
    <name evidence="2" type="ORF">POCTA_138.1.T0330052</name>
</gene>
<feature type="signal peptide" evidence="1">
    <location>
        <begin position="1"/>
        <end position="18"/>
    </location>
</feature>
<dbReference type="Proteomes" id="UP000683925">
    <property type="component" value="Unassembled WGS sequence"/>
</dbReference>
<comment type="caution">
    <text evidence="2">The sequence shown here is derived from an EMBL/GenBank/DDBJ whole genome shotgun (WGS) entry which is preliminary data.</text>
</comment>
<proteinExistence type="predicted"/>
<name>A0A8S1TYZ7_PAROT</name>
<evidence type="ECO:0000256" key="1">
    <source>
        <dbReference type="SAM" id="SignalP"/>
    </source>
</evidence>
<reference evidence="2" key="1">
    <citation type="submission" date="2021-01" db="EMBL/GenBank/DDBJ databases">
        <authorList>
            <consortium name="Genoscope - CEA"/>
            <person name="William W."/>
        </authorList>
    </citation>
    <scope>NUCLEOTIDE SEQUENCE</scope>
</reference>
<dbReference type="PANTHER" id="PTHR39767">
    <property type="entry name" value="CALCIUM/CALMODULIN-BINDING MEMBRANE PROTEIN PCM4-RELATED"/>
    <property type="match status" value="1"/>
</dbReference>